<dbReference type="GO" id="GO:0031071">
    <property type="term" value="F:cysteine desulfurase activity"/>
    <property type="evidence" value="ECO:0007669"/>
    <property type="project" value="UniProtKB-EC"/>
</dbReference>
<dbReference type="PANTHER" id="PTHR11601">
    <property type="entry name" value="CYSTEINE DESULFURYLASE FAMILY MEMBER"/>
    <property type="match status" value="1"/>
</dbReference>
<dbReference type="FunFam" id="3.40.640.10:FF:000084">
    <property type="entry name" value="IscS-like cysteine desulfurase"/>
    <property type="match status" value="1"/>
</dbReference>
<name>A0A1F5SYN9_9BACT</name>
<evidence type="ECO:0000256" key="5">
    <source>
        <dbReference type="ARBA" id="ARBA00022723"/>
    </source>
</evidence>
<dbReference type="GO" id="GO:0051536">
    <property type="term" value="F:iron-sulfur cluster binding"/>
    <property type="evidence" value="ECO:0007669"/>
    <property type="project" value="UniProtKB-KW"/>
</dbReference>
<dbReference type="AlphaFoldDB" id="A0A1F5SYN9"/>
<dbReference type="EMBL" id="MFGJ01000007">
    <property type="protein sequence ID" value="OGF31838.1"/>
    <property type="molecule type" value="Genomic_DNA"/>
</dbReference>
<keyword evidence="6" id="KW-0663">Pyridoxal phosphate</keyword>
<evidence type="ECO:0000256" key="10">
    <source>
        <dbReference type="RuleBase" id="RU004504"/>
    </source>
</evidence>
<keyword evidence="5" id="KW-0479">Metal-binding</keyword>
<dbReference type="PIRSF" id="PIRSF005572">
    <property type="entry name" value="NifS"/>
    <property type="match status" value="1"/>
</dbReference>
<proteinExistence type="inferred from homology"/>
<dbReference type="InterPro" id="IPR015424">
    <property type="entry name" value="PyrdxlP-dep_Trfase"/>
</dbReference>
<evidence type="ECO:0000259" key="11">
    <source>
        <dbReference type="Pfam" id="PF00266"/>
    </source>
</evidence>
<accession>A0A1F5SYN9</accession>
<dbReference type="Gene3D" id="3.90.1150.10">
    <property type="entry name" value="Aspartate Aminotransferase, domain 1"/>
    <property type="match status" value="1"/>
</dbReference>
<protein>
    <recommendedName>
        <fullName evidence="3">cysteine desulfurase</fullName>
        <ecNumber evidence="3">2.8.1.7</ecNumber>
    </recommendedName>
</protein>
<keyword evidence="8" id="KW-0411">Iron-sulfur</keyword>
<evidence type="ECO:0000256" key="4">
    <source>
        <dbReference type="ARBA" id="ARBA00022679"/>
    </source>
</evidence>
<evidence type="ECO:0000256" key="1">
    <source>
        <dbReference type="ARBA" id="ARBA00001933"/>
    </source>
</evidence>
<dbReference type="STRING" id="1798002.A2478_05135"/>
<dbReference type="EC" id="2.8.1.7" evidence="3"/>
<evidence type="ECO:0000313" key="12">
    <source>
        <dbReference type="EMBL" id="OGF31838.1"/>
    </source>
</evidence>
<organism evidence="12 13">
    <name type="scientific">Candidatus Falkowbacteria bacterium RIFOXYC2_FULL_36_12</name>
    <dbReference type="NCBI Taxonomy" id="1798002"/>
    <lineage>
        <taxon>Bacteria</taxon>
        <taxon>Candidatus Falkowiibacteriota</taxon>
    </lineage>
</organism>
<comment type="similarity">
    <text evidence="2">Belongs to the class-V pyridoxal-phosphate-dependent aminotransferase family. NifS/IscS subfamily.</text>
</comment>
<comment type="caution">
    <text evidence="12">The sequence shown here is derived from an EMBL/GenBank/DDBJ whole genome shotgun (WGS) entry which is preliminary data.</text>
</comment>
<dbReference type="InterPro" id="IPR020578">
    <property type="entry name" value="Aminotrans_V_PyrdxlP_BS"/>
</dbReference>
<evidence type="ECO:0000256" key="8">
    <source>
        <dbReference type="ARBA" id="ARBA00023014"/>
    </source>
</evidence>
<dbReference type="GO" id="GO:0046872">
    <property type="term" value="F:metal ion binding"/>
    <property type="evidence" value="ECO:0007669"/>
    <property type="project" value="UniProtKB-KW"/>
</dbReference>
<evidence type="ECO:0000256" key="9">
    <source>
        <dbReference type="ARBA" id="ARBA00050776"/>
    </source>
</evidence>
<keyword evidence="4" id="KW-0808">Transferase</keyword>
<dbReference type="Gene3D" id="3.40.640.10">
    <property type="entry name" value="Type I PLP-dependent aspartate aminotransferase-like (Major domain)"/>
    <property type="match status" value="1"/>
</dbReference>
<evidence type="ECO:0000313" key="13">
    <source>
        <dbReference type="Proteomes" id="UP000179001"/>
    </source>
</evidence>
<comment type="catalytic activity">
    <reaction evidence="9">
        <text>(sulfur carrier)-H + L-cysteine = (sulfur carrier)-SH + L-alanine</text>
        <dbReference type="Rhea" id="RHEA:43892"/>
        <dbReference type="Rhea" id="RHEA-COMP:14737"/>
        <dbReference type="Rhea" id="RHEA-COMP:14739"/>
        <dbReference type="ChEBI" id="CHEBI:29917"/>
        <dbReference type="ChEBI" id="CHEBI:35235"/>
        <dbReference type="ChEBI" id="CHEBI:57972"/>
        <dbReference type="ChEBI" id="CHEBI:64428"/>
        <dbReference type="EC" id="2.8.1.7"/>
    </reaction>
</comment>
<feature type="domain" description="Aminotransferase class V" evidence="11">
    <location>
        <begin position="4"/>
        <end position="377"/>
    </location>
</feature>
<dbReference type="PROSITE" id="PS00595">
    <property type="entry name" value="AA_TRANSFER_CLASS_5"/>
    <property type="match status" value="1"/>
</dbReference>
<evidence type="ECO:0000256" key="3">
    <source>
        <dbReference type="ARBA" id="ARBA00012239"/>
    </source>
</evidence>
<dbReference type="Pfam" id="PF00266">
    <property type="entry name" value="Aminotran_5"/>
    <property type="match status" value="1"/>
</dbReference>
<dbReference type="PANTHER" id="PTHR11601:SF34">
    <property type="entry name" value="CYSTEINE DESULFURASE"/>
    <property type="match status" value="1"/>
</dbReference>
<dbReference type="Gene3D" id="1.10.260.50">
    <property type="match status" value="1"/>
</dbReference>
<dbReference type="SUPFAM" id="SSF53383">
    <property type="entry name" value="PLP-dependent transferases"/>
    <property type="match status" value="1"/>
</dbReference>
<evidence type="ECO:0000256" key="7">
    <source>
        <dbReference type="ARBA" id="ARBA00023004"/>
    </source>
</evidence>
<dbReference type="InterPro" id="IPR015422">
    <property type="entry name" value="PyrdxlP-dep_Trfase_small"/>
</dbReference>
<comment type="cofactor">
    <cofactor evidence="1 10">
        <name>pyridoxal 5'-phosphate</name>
        <dbReference type="ChEBI" id="CHEBI:597326"/>
    </cofactor>
</comment>
<dbReference type="InterPro" id="IPR000192">
    <property type="entry name" value="Aminotrans_V_dom"/>
</dbReference>
<reference evidence="12 13" key="1">
    <citation type="journal article" date="2016" name="Nat. Commun.">
        <title>Thousands of microbial genomes shed light on interconnected biogeochemical processes in an aquifer system.</title>
        <authorList>
            <person name="Anantharaman K."/>
            <person name="Brown C.T."/>
            <person name="Hug L.A."/>
            <person name="Sharon I."/>
            <person name="Castelle C.J."/>
            <person name="Probst A.J."/>
            <person name="Thomas B.C."/>
            <person name="Singh A."/>
            <person name="Wilkins M.J."/>
            <person name="Karaoz U."/>
            <person name="Brodie E.L."/>
            <person name="Williams K.H."/>
            <person name="Hubbard S.S."/>
            <person name="Banfield J.F."/>
        </authorList>
    </citation>
    <scope>NUCLEOTIDE SEQUENCE [LARGE SCALE GENOMIC DNA]</scope>
</reference>
<dbReference type="InterPro" id="IPR015421">
    <property type="entry name" value="PyrdxlP-dep_Trfase_major"/>
</dbReference>
<dbReference type="InterPro" id="IPR016454">
    <property type="entry name" value="Cysteine_dSase"/>
</dbReference>
<sequence>MPRIYFDNAATTKVDSRVVDAMLPFFSDEYGNPSSIHSFGQETSTAIESAREKISGFLGANDPQEIVFTSCATESNNLAIWGIFNKFKIKKKKLHFITSKIEHPSVLQVFKKIEKLGHEVSFIEVDHDGIIKLEQLRKEIKANTVLVSIMSANNEVGSIQPVEEIGEIIAKEKIKRQNKELPIFFHTDAVQALNYLEINVAKIKCDLLSFSGHKIYAPMGIGVLFIRKGVSLEPLMQGGSHEFNLRPGTSNVPGIVGLGKAIEILDSEKEKTISKVKKIKEKIIHELKDVKDIRFNGNPDKQLPNLLNISFYGAEGESILMMLDMEGIAISTGSACSSGALEPSYVLTAMGIPVEWTHGSIRVSLGRFNSEQEVSTFVTSLKQIVEKLRQMAPALKQ</sequence>
<keyword evidence="7" id="KW-0408">Iron</keyword>
<dbReference type="Proteomes" id="UP000179001">
    <property type="component" value="Unassembled WGS sequence"/>
</dbReference>
<evidence type="ECO:0000256" key="6">
    <source>
        <dbReference type="ARBA" id="ARBA00022898"/>
    </source>
</evidence>
<evidence type="ECO:0000256" key="2">
    <source>
        <dbReference type="ARBA" id="ARBA00006490"/>
    </source>
</evidence>
<gene>
    <name evidence="12" type="ORF">A2478_05135</name>
</gene>